<keyword evidence="3" id="KW-1185">Reference proteome</keyword>
<dbReference type="PROSITE" id="PS51186">
    <property type="entry name" value="GNAT"/>
    <property type="match status" value="1"/>
</dbReference>
<gene>
    <name evidence="2" type="ORF">F7Q99_20320</name>
</gene>
<evidence type="ECO:0000313" key="2">
    <source>
        <dbReference type="EMBL" id="MQS14545.1"/>
    </source>
</evidence>
<dbReference type="SUPFAM" id="SSF55729">
    <property type="entry name" value="Acyl-CoA N-acyltransferases (Nat)"/>
    <property type="match status" value="1"/>
</dbReference>
<dbReference type="Pfam" id="PF13302">
    <property type="entry name" value="Acetyltransf_3"/>
    <property type="match status" value="1"/>
</dbReference>
<dbReference type="AlphaFoldDB" id="A0A6N7KUN3"/>
<dbReference type="Proteomes" id="UP000450000">
    <property type="component" value="Unassembled WGS sequence"/>
</dbReference>
<feature type="domain" description="N-acetyltransferase" evidence="1">
    <location>
        <begin position="9"/>
        <end position="184"/>
    </location>
</feature>
<reference evidence="2 3" key="1">
    <citation type="submission" date="2019-09" db="EMBL/GenBank/DDBJ databases">
        <title>Genome Sequences of Streptomyces kaniharaensis ATCC 21070.</title>
        <authorList>
            <person name="Zhu W."/>
            <person name="De Crecy-Lagard V."/>
            <person name="Richards N.G."/>
        </authorList>
    </citation>
    <scope>NUCLEOTIDE SEQUENCE [LARGE SCALE GENOMIC DNA]</scope>
    <source>
        <strain evidence="2 3">SF-557</strain>
    </source>
</reference>
<evidence type="ECO:0000259" key="1">
    <source>
        <dbReference type="PROSITE" id="PS51186"/>
    </source>
</evidence>
<dbReference type="RefSeq" id="WP_326846912.1">
    <property type="nucleotide sequence ID" value="NZ_WBOF01000001.1"/>
</dbReference>
<dbReference type="EMBL" id="WBOF01000001">
    <property type="protein sequence ID" value="MQS14545.1"/>
    <property type="molecule type" value="Genomic_DNA"/>
</dbReference>
<comment type="caution">
    <text evidence="2">The sequence shown here is derived from an EMBL/GenBank/DDBJ whole genome shotgun (WGS) entry which is preliminary data.</text>
</comment>
<dbReference type="InterPro" id="IPR051531">
    <property type="entry name" value="N-acetyltransferase"/>
</dbReference>
<organism evidence="2 3">
    <name type="scientific">Streptomyces kaniharaensis</name>
    <dbReference type="NCBI Taxonomy" id="212423"/>
    <lineage>
        <taxon>Bacteria</taxon>
        <taxon>Bacillati</taxon>
        <taxon>Actinomycetota</taxon>
        <taxon>Actinomycetes</taxon>
        <taxon>Kitasatosporales</taxon>
        <taxon>Streptomycetaceae</taxon>
        <taxon>Streptomyces</taxon>
    </lineage>
</organism>
<protein>
    <submittedName>
        <fullName evidence="2">GNAT family N-acetyltransferase</fullName>
    </submittedName>
</protein>
<name>A0A6N7KUN3_9ACTN</name>
<dbReference type="PANTHER" id="PTHR43792">
    <property type="entry name" value="GNAT FAMILY, PUTATIVE (AFU_ORTHOLOGUE AFUA_3G00765)-RELATED-RELATED"/>
    <property type="match status" value="1"/>
</dbReference>
<accession>A0A6N7KUN3</accession>
<dbReference type="PANTHER" id="PTHR43792:SF16">
    <property type="entry name" value="N-ACETYLTRANSFERASE DOMAIN-CONTAINING PROTEIN"/>
    <property type="match status" value="1"/>
</dbReference>
<dbReference type="GO" id="GO:0016747">
    <property type="term" value="F:acyltransferase activity, transferring groups other than amino-acyl groups"/>
    <property type="evidence" value="ECO:0007669"/>
    <property type="project" value="InterPro"/>
</dbReference>
<dbReference type="InterPro" id="IPR016181">
    <property type="entry name" value="Acyl_CoA_acyltransferase"/>
</dbReference>
<sequence length="191" mass="21044">MPILITDRLILRHFTEADADDLAALHADPAVMRLIDDGRPVPPAVTATVTLPSILRDYRELPPGQGQFAAVTRTGYRFLGWLSLRPASSVGLTAATGDLELGYRLHPADWGRGYATEGARALVRHAFLNLDAARVVATTMTVNTASRRVMEKAELRHVRTFHEDWPDPLPGAEHGDVEYALARADWSAEIR</sequence>
<proteinExistence type="predicted"/>
<dbReference type="Gene3D" id="3.40.630.30">
    <property type="match status" value="1"/>
</dbReference>
<dbReference type="InterPro" id="IPR000182">
    <property type="entry name" value="GNAT_dom"/>
</dbReference>
<keyword evidence="2" id="KW-0808">Transferase</keyword>
<evidence type="ECO:0000313" key="3">
    <source>
        <dbReference type="Proteomes" id="UP000450000"/>
    </source>
</evidence>